<keyword evidence="4" id="KW-0249">Electron transport</keyword>
<dbReference type="GO" id="GO:0005886">
    <property type="term" value="C:plasma membrane"/>
    <property type="evidence" value="ECO:0007669"/>
    <property type="project" value="TreeGrafter"/>
</dbReference>
<feature type="transmembrane region" description="Helical" evidence="7">
    <location>
        <begin position="163"/>
        <end position="183"/>
    </location>
</feature>
<dbReference type="PROSITE" id="PS51379">
    <property type="entry name" value="4FE4S_FER_2"/>
    <property type="match status" value="1"/>
</dbReference>
<keyword evidence="6" id="KW-0411">Iron-sulfur</keyword>
<evidence type="ECO:0000256" key="3">
    <source>
        <dbReference type="ARBA" id="ARBA00022723"/>
    </source>
</evidence>
<dbReference type="Pfam" id="PF11614">
    <property type="entry name" value="FixG_C"/>
    <property type="match status" value="1"/>
</dbReference>
<evidence type="ECO:0000313" key="9">
    <source>
        <dbReference type="EMBL" id="OIQ94604.1"/>
    </source>
</evidence>
<dbReference type="InterPro" id="IPR017900">
    <property type="entry name" value="4Fe4S_Fe_S_CS"/>
</dbReference>
<feature type="transmembrane region" description="Helical" evidence="7">
    <location>
        <begin position="92"/>
        <end position="113"/>
    </location>
</feature>
<keyword evidence="3" id="KW-0479">Metal-binding</keyword>
<proteinExistence type="predicted"/>
<evidence type="ECO:0000256" key="7">
    <source>
        <dbReference type="SAM" id="Phobius"/>
    </source>
</evidence>
<keyword evidence="2" id="KW-0004">4Fe-4S</keyword>
<dbReference type="Pfam" id="PF12801">
    <property type="entry name" value="Fer4_5"/>
    <property type="match status" value="1"/>
</dbReference>
<name>A0A1J5RR87_9ZZZZ</name>
<evidence type="ECO:0000259" key="8">
    <source>
        <dbReference type="PROSITE" id="PS51379"/>
    </source>
</evidence>
<evidence type="ECO:0000256" key="6">
    <source>
        <dbReference type="ARBA" id="ARBA00023014"/>
    </source>
</evidence>
<evidence type="ECO:0000256" key="4">
    <source>
        <dbReference type="ARBA" id="ARBA00022982"/>
    </source>
</evidence>
<feature type="transmembrane region" description="Helical" evidence="7">
    <location>
        <begin position="40"/>
        <end position="58"/>
    </location>
</feature>
<keyword evidence="7" id="KW-0812">Transmembrane</keyword>
<accession>A0A1J5RR87</accession>
<dbReference type="PANTHER" id="PTHR30176:SF3">
    <property type="entry name" value="FERREDOXIN-TYPE PROTEIN NAPH"/>
    <property type="match status" value="1"/>
</dbReference>
<dbReference type="Gene3D" id="2.60.40.10">
    <property type="entry name" value="Immunoglobulins"/>
    <property type="match status" value="1"/>
</dbReference>
<dbReference type="InterPro" id="IPR013783">
    <property type="entry name" value="Ig-like_fold"/>
</dbReference>
<dbReference type="EMBL" id="MLJW01000183">
    <property type="protein sequence ID" value="OIQ94604.1"/>
    <property type="molecule type" value="Genomic_DNA"/>
</dbReference>
<dbReference type="GO" id="GO:0051539">
    <property type="term" value="F:4 iron, 4 sulfur cluster binding"/>
    <property type="evidence" value="ECO:0007669"/>
    <property type="project" value="UniProtKB-KW"/>
</dbReference>
<evidence type="ECO:0000256" key="1">
    <source>
        <dbReference type="ARBA" id="ARBA00022448"/>
    </source>
</evidence>
<protein>
    <submittedName>
        <fullName evidence="9">Ubp3 associated protein Bre5</fullName>
    </submittedName>
</protein>
<feature type="transmembrane region" description="Helical" evidence="7">
    <location>
        <begin position="203"/>
        <end position="220"/>
    </location>
</feature>
<dbReference type="GO" id="GO:0046872">
    <property type="term" value="F:metal ion binding"/>
    <property type="evidence" value="ECO:0007669"/>
    <property type="project" value="UniProtKB-KW"/>
</dbReference>
<feature type="domain" description="4Fe-4S ferredoxin-type" evidence="8">
    <location>
        <begin position="269"/>
        <end position="297"/>
    </location>
</feature>
<dbReference type="PROSITE" id="PS00198">
    <property type="entry name" value="4FE4S_FER_1"/>
    <property type="match status" value="1"/>
</dbReference>
<dbReference type="InterPro" id="IPR017896">
    <property type="entry name" value="4Fe4S_Fe-S-bd"/>
</dbReference>
<organism evidence="9">
    <name type="scientific">mine drainage metagenome</name>
    <dbReference type="NCBI Taxonomy" id="410659"/>
    <lineage>
        <taxon>unclassified sequences</taxon>
        <taxon>metagenomes</taxon>
        <taxon>ecological metagenomes</taxon>
    </lineage>
</organism>
<feature type="transmembrane region" description="Helical" evidence="7">
    <location>
        <begin position="353"/>
        <end position="372"/>
    </location>
</feature>
<sequence>MSQTSPAADQQPHKKHRESLYASRAKAYPRFLNSGLFRRLKWLATILTLAVFWIGPWLRWDRGLGAPHQAILVDLPGRRAYFFFIEIWPQEVYYLTGLLIIAALFLFFMSAMLGRVWCGFACWQTVFTDLFVWIERLFQGERNARMQLDHAPMSANKFLRKGATIVSWVVIAMAFGFGFTLYFDNAPTLVHNFFTGQAGLMQYVTMGVLSFFCFLLAGFARENVCIYMCPYARFQAAMFDEHSMIVSYEAWRGEPRGVVRGGIQGRDPQEVFKDRGHCVDCKMCIQACPTGIDIRDGSQLACIGCALCIDACNSVMDRFGLPRGLISYDSVYNQQARSVGDTTSRTKVLRPRVYGYLTVITLVCSAMIYVFATRKTFDVSALHERSPVYVMLSGGKLRNGYVVKVLNMMHKDGHFKLVLEGLPQATMSVIGQDTAAATSVTLPVPPDSVGTFHMFITVPGNQLTGPSMPVTMKVTDEDTGKVVSHNNIFAGPGA</sequence>
<keyword evidence="7" id="KW-1133">Transmembrane helix</keyword>
<evidence type="ECO:0000256" key="5">
    <source>
        <dbReference type="ARBA" id="ARBA00023004"/>
    </source>
</evidence>
<dbReference type="InterPro" id="IPR032879">
    <property type="entry name" value="FixG_C"/>
</dbReference>
<dbReference type="SUPFAM" id="SSF54862">
    <property type="entry name" value="4Fe-4S ferredoxins"/>
    <property type="match status" value="1"/>
</dbReference>
<keyword evidence="5" id="KW-0408">Iron</keyword>
<reference evidence="9" key="1">
    <citation type="submission" date="2016-10" db="EMBL/GenBank/DDBJ databases">
        <title>Sequence of Gallionella enrichment culture.</title>
        <authorList>
            <person name="Poehlein A."/>
            <person name="Muehling M."/>
            <person name="Daniel R."/>
        </authorList>
    </citation>
    <scope>NUCLEOTIDE SEQUENCE</scope>
</reference>
<keyword evidence="7" id="KW-0472">Membrane</keyword>
<gene>
    <name evidence="9" type="ORF">GALL_234610</name>
</gene>
<evidence type="ECO:0000256" key="2">
    <source>
        <dbReference type="ARBA" id="ARBA00022485"/>
    </source>
</evidence>
<dbReference type="AlphaFoldDB" id="A0A1J5RR87"/>
<dbReference type="InterPro" id="IPR014116">
    <property type="entry name" value="Cyt_c_oxidase_cbb3_FixG"/>
</dbReference>
<dbReference type="NCBIfam" id="TIGR02745">
    <property type="entry name" value="ccoG_rdxA_fixG"/>
    <property type="match status" value="1"/>
</dbReference>
<dbReference type="InterPro" id="IPR051684">
    <property type="entry name" value="Electron_Trans/Redox"/>
</dbReference>
<dbReference type="PANTHER" id="PTHR30176">
    <property type="entry name" value="FERREDOXIN-TYPE PROTEIN NAPH"/>
    <property type="match status" value="1"/>
</dbReference>
<keyword evidence="1" id="KW-0813">Transport</keyword>
<comment type="caution">
    <text evidence="9">The sequence shown here is derived from an EMBL/GenBank/DDBJ whole genome shotgun (WGS) entry which is preliminary data.</text>
</comment>
<dbReference type="Pfam" id="PF13746">
    <property type="entry name" value="Fer4_18"/>
    <property type="match status" value="1"/>
</dbReference>